<dbReference type="InterPro" id="IPR002104">
    <property type="entry name" value="Integrase_catalytic"/>
</dbReference>
<keyword evidence="1" id="KW-0229">DNA integration</keyword>
<proteinExistence type="predicted"/>
<dbReference type="InterPro" id="IPR013762">
    <property type="entry name" value="Integrase-like_cat_sf"/>
</dbReference>
<comment type="caution">
    <text evidence="7">The sequence shown here is derived from an EMBL/GenBank/DDBJ whole genome shotgun (WGS) entry which is preliminary data.</text>
</comment>
<dbReference type="Gene3D" id="1.10.443.10">
    <property type="entry name" value="Intergrase catalytic core"/>
    <property type="match status" value="1"/>
</dbReference>
<evidence type="ECO:0000256" key="2">
    <source>
        <dbReference type="ARBA" id="ARBA00023125"/>
    </source>
</evidence>
<organism evidence="7 8">
    <name type="scientific">Romeriopsis navalis LEGE 11480</name>
    <dbReference type="NCBI Taxonomy" id="2777977"/>
    <lineage>
        <taxon>Bacteria</taxon>
        <taxon>Bacillati</taxon>
        <taxon>Cyanobacteriota</taxon>
        <taxon>Cyanophyceae</taxon>
        <taxon>Leptolyngbyales</taxon>
        <taxon>Leptolyngbyaceae</taxon>
        <taxon>Romeriopsis</taxon>
        <taxon>Romeriopsis navalis</taxon>
    </lineage>
</organism>
<sequence length="160" mass="18828">MRLKHYSYRTEETYVQWIRRYILFHNKQHPSDMGVVEIEAFLNHLAVEAHVAASTQNQALNAILFLYRHVLKQTLPCRINAIRAKRPQRLPVVFTPEEVQAILAQMNGVHHLLIQLLYGSGLRLRECMQLRVKDIDFEQKQIFVRCGTRRITLIAKLRLT</sequence>
<dbReference type="InterPro" id="IPR004107">
    <property type="entry name" value="Integrase_SAM-like_N"/>
</dbReference>
<evidence type="ECO:0000259" key="5">
    <source>
        <dbReference type="PROSITE" id="PS51898"/>
    </source>
</evidence>
<evidence type="ECO:0000259" key="6">
    <source>
        <dbReference type="PROSITE" id="PS51900"/>
    </source>
</evidence>
<reference evidence="7" key="1">
    <citation type="submission" date="2020-10" db="EMBL/GenBank/DDBJ databases">
        <authorList>
            <person name="Castelo-Branco R."/>
            <person name="Eusebio N."/>
            <person name="Adriana R."/>
            <person name="Vieira A."/>
            <person name="Brugerolle De Fraissinette N."/>
            <person name="Rezende De Castro R."/>
            <person name="Schneider M.P."/>
            <person name="Vasconcelos V."/>
            <person name="Leao P.N."/>
        </authorList>
    </citation>
    <scope>NUCLEOTIDE SEQUENCE</scope>
    <source>
        <strain evidence="7">LEGE 11480</strain>
    </source>
</reference>
<dbReference type="InterPro" id="IPR011010">
    <property type="entry name" value="DNA_brk_join_enz"/>
</dbReference>
<dbReference type="AlphaFoldDB" id="A0A928VN13"/>
<gene>
    <name evidence="7" type="ORF">IQ266_06950</name>
</gene>
<dbReference type="PROSITE" id="PS51898">
    <property type="entry name" value="TYR_RECOMBINASE"/>
    <property type="match status" value="1"/>
</dbReference>
<feature type="domain" description="Tyr recombinase" evidence="5">
    <location>
        <begin position="89"/>
        <end position="160"/>
    </location>
</feature>
<dbReference type="Pfam" id="PF13495">
    <property type="entry name" value="Phage_int_SAM_4"/>
    <property type="match status" value="1"/>
</dbReference>
<dbReference type="InterPro" id="IPR044068">
    <property type="entry name" value="CB"/>
</dbReference>
<dbReference type="PROSITE" id="PS51900">
    <property type="entry name" value="CB"/>
    <property type="match status" value="1"/>
</dbReference>
<accession>A0A928VN13</accession>
<dbReference type="GO" id="GO:0006310">
    <property type="term" value="P:DNA recombination"/>
    <property type="evidence" value="ECO:0007669"/>
    <property type="project" value="UniProtKB-KW"/>
</dbReference>
<evidence type="ECO:0000256" key="4">
    <source>
        <dbReference type="PROSITE-ProRule" id="PRU01248"/>
    </source>
</evidence>
<dbReference type="EMBL" id="JADEXQ010000017">
    <property type="protein sequence ID" value="MBE9029500.1"/>
    <property type="molecule type" value="Genomic_DNA"/>
</dbReference>
<dbReference type="SUPFAM" id="SSF56349">
    <property type="entry name" value="DNA breaking-rejoining enzymes"/>
    <property type="match status" value="1"/>
</dbReference>
<evidence type="ECO:0000313" key="7">
    <source>
        <dbReference type="EMBL" id="MBE9029500.1"/>
    </source>
</evidence>
<name>A0A928VN13_9CYAN</name>
<dbReference type="Gene3D" id="1.10.150.130">
    <property type="match status" value="1"/>
</dbReference>
<keyword evidence="8" id="KW-1185">Reference proteome</keyword>
<dbReference type="Pfam" id="PF00589">
    <property type="entry name" value="Phage_integrase"/>
    <property type="match status" value="1"/>
</dbReference>
<keyword evidence="2 4" id="KW-0238">DNA-binding</keyword>
<protein>
    <submittedName>
        <fullName evidence="7">Phage integrase N-terminal SAM-like domain-containing protein</fullName>
    </submittedName>
</protein>
<dbReference type="Proteomes" id="UP000625316">
    <property type="component" value="Unassembled WGS sequence"/>
</dbReference>
<feature type="domain" description="Core-binding (CB)" evidence="6">
    <location>
        <begin position="1"/>
        <end position="71"/>
    </location>
</feature>
<evidence type="ECO:0000256" key="3">
    <source>
        <dbReference type="ARBA" id="ARBA00023172"/>
    </source>
</evidence>
<evidence type="ECO:0000313" key="8">
    <source>
        <dbReference type="Proteomes" id="UP000625316"/>
    </source>
</evidence>
<keyword evidence="3" id="KW-0233">DNA recombination</keyword>
<dbReference type="InterPro" id="IPR010998">
    <property type="entry name" value="Integrase_recombinase_N"/>
</dbReference>
<evidence type="ECO:0000256" key="1">
    <source>
        <dbReference type="ARBA" id="ARBA00022908"/>
    </source>
</evidence>
<dbReference type="GO" id="GO:0015074">
    <property type="term" value="P:DNA integration"/>
    <property type="evidence" value="ECO:0007669"/>
    <property type="project" value="UniProtKB-KW"/>
</dbReference>
<dbReference type="GO" id="GO:0003677">
    <property type="term" value="F:DNA binding"/>
    <property type="evidence" value="ECO:0007669"/>
    <property type="project" value="UniProtKB-UniRule"/>
</dbReference>